<dbReference type="Proteomes" id="UP000256343">
    <property type="component" value="Unassembled WGS sequence"/>
</dbReference>
<evidence type="ECO:0000256" key="1">
    <source>
        <dbReference type="ARBA" id="ARBA00022617"/>
    </source>
</evidence>
<dbReference type="PANTHER" id="PTHR43396">
    <property type="entry name" value="FLAVOHEMOPROTEIN"/>
    <property type="match status" value="1"/>
</dbReference>
<dbReference type="Gene3D" id="1.10.490.10">
    <property type="entry name" value="Globins"/>
    <property type="match status" value="1"/>
</dbReference>
<proteinExistence type="inferred from homology"/>
<comment type="similarity">
    <text evidence="5">Belongs to the globin family.</text>
</comment>
<dbReference type="OrthoDB" id="7594567at2"/>
<keyword evidence="3" id="KW-0479">Metal-binding</keyword>
<dbReference type="GO" id="GO:0019825">
    <property type="term" value="F:oxygen binding"/>
    <property type="evidence" value="ECO:0007669"/>
    <property type="project" value="InterPro"/>
</dbReference>
<dbReference type="Proteomes" id="UP000252631">
    <property type="component" value="Unassembled WGS sequence"/>
</dbReference>
<dbReference type="InterPro" id="IPR000971">
    <property type="entry name" value="Globin"/>
</dbReference>
<evidence type="ECO:0000256" key="2">
    <source>
        <dbReference type="ARBA" id="ARBA00022621"/>
    </source>
</evidence>
<keyword evidence="5" id="KW-0813">Transport</keyword>
<reference evidence="7 10" key="2">
    <citation type="submission" date="2018-07" db="EMBL/GenBank/DDBJ databases">
        <title>Genomic Encyclopedia of Archaeal and Bacterial Type Strains, Phase II (KMG-II): from individual species to whole genera.</title>
        <authorList>
            <person name="Goeker M."/>
        </authorList>
    </citation>
    <scope>NUCLEOTIDE SEQUENCE [LARGE SCALE GENOMIC DNA]</scope>
    <source>
        <strain evidence="7 10">JA575</strain>
    </source>
</reference>
<evidence type="ECO:0000313" key="7">
    <source>
        <dbReference type="EMBL" id="RED21417.1"/>
    </source>
</evidence>
<dbReference type="PANTHER" id="PTHR43396:SF3">
    <property type="entry name" value="FLAVOHEMOPROTEIN"/>
    <property type="match status" value="1"/>
</dbReference>
<dbReference type="InterPro" id="IPR009050">
    <property type="entry name" value="Globin-like_sf"/>
</dbReference>
<protein>
    <submittedName>
        <fullName evidence="8">Hemoglobin-like flavoprotein</fullName>
    </submittedName>
</protein>
<organism evidence="8 9">
    <name type="scientific">Rhodopseudomonas pentothenatexigens</name>
    <dbReference type="NCBI Taxonomy" id="999699"/>
    <lineage>
        <taxon>Bacteria</taxon>
        <taxon>Pseudomonadati</taxon>
        <taxon>Pseudomonadota</taxon>
        <taxon>Alphaproteobacteria</taxon>
        <taxon>Hyphomicrobiales</taxon>
        <taxon>Nitrobacteraceae</taxon>
        <taxon>Rhodopseudomonas</taxon>
    </lineage>
</organism>
<sequence length="146" mass="16369">MKRLATLTAADIQRVQASFDLMWPRSTEMADQFYARLFEIAPDSRALFRSDMTRMKDKFISTLAVLVGSLDNLTGLYAVAGKLAVDHTRYGVRPDHYAPVGEALLWSLGRQLAGFWNDDVEQSWRKVYAVISARMIGAAYPDHGPA</sequence>
<dbReference type="SUPFAM" id="SSF46458">
    <property type="entry name" value="Globin-like"/>
    <property type="match status" value="1"/>
</dbReference>
<dbReference type="EMBL" id="UFQQ01000048">
    <property type="protein sequence ID" value="SSW93695.1"/>
    <property type="molecule type" value="Genomic_DNA"/>
</dbReference>
<keyword evidence="4" id="KW-0408">Iron</keyword>
<name>A0A336JV60_9BRAD</name>
<feature type="domain" description="Globin" evidence="6">
    <location>
        <begin position="6"/>
        <end position="140"/>
    </location>
</feature>
<evidence type="ECO:0000313" key="8">
    <source>
        <dbReference type="EMBL" id="SSW93695.1"/>
    </source>
</evidence>
<accession>A0A336JV60</accession>
<dbReference type="AlphaFoldDB" id="A0A336JV60"/>
<evidence type="ECO:0000256" key="4">
    <source>
        <dbReference type="ARBA" id="ARBA00023004"/>
    </source>
</evidence>
<dbReference type="GO" id="GO:0071949">
    <property type="term" value="F:FAD binding"/>
    <property type="evidence" value="ECO:0007669"/>
    <property type="project" value="TreeGrafter"/>
</dbReference>
<dbReference type="GO" id="GO:0046872">
    <property type="term" value="F:metal ion binding"/>
    <property type="evidence" value="ECO:0007669"/>
    <property type="project" value="UniProtKB-KW"/>
</dbReference>
<dbReference type="InterPro" id="IPR012292">
    <property type="entry name" value="Globin/Proto"/>
</dbReference>
<evidence type="ECO:0000256" key="3">
    <source>
        <dbReference type="ARBA" id="ARBA00022723"/>
    </source>
</evidence>
<dbReference type="GO" id="GO:0008941">
    <property type="term" value="F:nitric oxide dioxygenase NAD(P)H activity"/>
    <property type="evidence" value="ECO:0007669"/>
    <property type="project" value="TreeGrafter"/>
</dbReference>
<keyword evidence="1 5" id="KW-0349">Heme</keyword>
<reference evidence="8 9" key="1">
    <citation type="submission" date="2017-08" db="EMBL/GenBank/DDBJ databases">
        <authorList>
            <person name="de Groot N.N."/>
        </authorList>
    </citation>
    <scope>NUCLEOTIDE SEQUENCE [LARGE SCALE GENOMIC DNA]</scope>
    <source>
        <strain evidence="8 9">JA575</strain>
    </source>
</reference>
<keyword evidence="10" id="KW-1185">Reference proteome</keyword>
<keyword evidence="2 5" id="KW-0561">Oxygen transport</keyword>
<dbReference type="Pfam" id="PF00042">
    <property type="entry name" value="Globin"/>
    <property type="match status" value="1"/>
</dbReference>
<dbReference type="GO" id="GO:0005344">
    <property type="term" value="F:oxygen carrier activity"/>
    <property type="evidence" value="ECO:0007669"/>
    <property type="project" value="UniProtKB-KW"/>
</dbReference>
<evidence type="ECO:0000313" key="10">
    <source>
        <dbReference type="Proteomes" id="UP000256343"/>
    </source>
</evidence>
<evidence type="ECO:0000313" key="9">
    <source>
        <dbReference type="Proteomes" id="UP000252631"/>
    </source>
</evidence>
<dbReference type="PROSITE" id="PS01033">
    <property type="entry name" value="GLOBIN"/>
    <property type="match status" value="1"/>
</dbReference>
<evidence type="ECO:0000259" key="6">
    <source>
        <dbReference type="PROSITE" id="PS01033"/>
    </source>
</evidence>
<dbReference type="GO" id="GO:0071500">
    <property type="term" value="P:cellular response to nitrosative stress"/>
    <property type="evidence" value="ECO:0007669"/>
    <property type="project" value="TreeGrafter"/>
</dbReference>
<dbReference type="GO" id="GO:0020037">
    <property type="term" value="F:heme binding"/>
    <property type="evidence" value="ECO:0007669"/>
    <property type="project" value="InterPro"/>
</dbReference>
<gene>
    <name evidence="7" type="ORF">BJ125_14817</name>
    <name evidence="8" type="ORF">SAMN05892882_14817</name>
</gene>
<dbReference type="RefSeq" id="WP_114361053.1">
    <property type="nucleotide sequence ID" value="NZ_QRDT01000048.1"/>
</dbReference>
<evidence type="ECO:0000256" key="5">
    <source>
        <dbReference type="RuleBase" id="RU000356"/>
    </source>
</evidence>
<dbReference type="EMBL" id="QRDT01000048">
    <property type="protein sequence ID" value="RED21417.1"/>
    <property type="molecule type" value="Genomic_DNA"/>
</dbReference>
<dbReference type="GO" id="GO:0046210">
    <property type="term" value="P:nitric oxide catabolic process"/>
    <property type="evidence" value="ECO:0007669"/>
    <property type="project" value="TreeGrafter"/>
</dbReference>